<evidence type="ECO:0000256" key="13">
    <source>
        <dbReference type="RuleBase" id="RU361130"/>
    </source>
</evidence>
<name>A0A7J6LQY4_PERCH</name>
<feature type="signal peptide" evidence="13">
    <location>
        <begin position="1"/>
        <end position="17"/>
    </location>
</feature>
<evidence type="ECO:0000256" key="5">
    <source>
        <dbReference type="ARBA" id="ARBA00022729"/>
    </source>
</evidence>
<dbReference type="Gene3D" id="3.40.30.10">
    <property type="entry name" value="Glutaredoxin"/>
    <property type="match status" value="3"/>
</dbReference>
<dbReference type="InterPro" id="IPR036249">
    <property type="entry name" value="Thioredoxin-like_sf"/>
</dbReference>
<evidence type="ECO:0000256" key="7">
    <source>
        <dbReference type="ARBA" id="ARBA00022824"/>
    </source>
</evidence>
<comment type="caution">
    <text evidence="16">The sequence shown here is derived from an EMBL/GenBank/DDBJ whole genome shotgun (WGS) entry which is preliminary data.</text>
</comment>
<evidence type="ECO:0000313" key="17">
    <source>
        <dbReference type="Proteomes" id="UP000591131"/>
    </source>
</evidence>
<dbReference type="NCBIfam" id="TIGR01126">
    <property type="entry name" value="pdi_dom"/>
    <property type="match status" value="2"/>
</dbReference>
<feature type="chain" id="PRO_5029939320" description="Protein disulfide-isomerase" evidence="13">
    <location>
        <begin position="18"/>
        <end position="490"/>
    </location>
</feature>
<dbReference type="GO" id="GO:0006457">
    <property type="term" value="P:protein folding"/>
    <property type="evidence" value="ECO:0007669"/>
    <property type="project" value="TreeGrafter"/>
</dbReference>
<dbReference type="PANTHER" id="PTHR18929">
    <property type="entry name" value="PROTEIN DISULFIDE ISOMERASE"/>
    <property type="match status" value="1"/>
</dbReference>
<evidence type="ECO:0000256" key="1">
    <source>
        <dbReference type="ARBA" id="ARBA00001182"/>
    </source>
</evidence>
<dbReference type="EC" id="5.3.4.1" evidence="4 13"/>
<feature type="domain" description="Thioredoxin" evidence="15">
    <location>
        <begin position="315"/>
        <end position="463"/>
    </location>
</feature>
<dbReference type="OrthoDB" id="72053at2759"/>
<dbReference type="AlphaFoldDB" id="A0A7J6LQY4"/>
<dbReference type="GO" id="GO:0003756">
    <property type="term" value="F:protein disulfide isomerase activity"/>
    <property type="evidence" value="ECO:0007669"/>
    <property type="project" value="UniProtKB-EC"/>
</dbReference>
<dbReference type="CDD" id="cd02961">
    <property type="entry name" value="PDI_a_family"/>
    <property type="match status" value="1"/>
</dbReference>
<keyword evidence="6" id="KW-0677">Repeat</keyword>
<dbReference type="GO" id="GO:0034976">
    <property type="term" value="P:response to endoplasmic reticulum stress"/>
    <property type="evidence" value="ECO:0007669"/>
    <property type="project" value="TreeGrafter"/>
</dbReference>
<evidence type="ECO:0000256" key="3">
    <source>
        <dbReference type="ARBA" id="ARBA00006347"/>
    </source>
</evidence>
<dbReference type="NCBIfam" id="TIGR01130">
    <property type="entry name" value="ER_PDI_fam"/>
    <property type="match status" value="1"/>
</dbReference>
<evidence type="ECO:0000256" key="8">
    <source>
        <dbReference type="ARBA" id="ARBA00023157"/>
    </source>
</evidence>
<dbReference type="EMBL" id="JAAPAO010000374">
    <property type="protein sequence ID" value="KAF4661546.1"/>
    <property type="molecule type" value="Genomic_DNA"/>
</dbReference>
<dbReference type="GO" id="GO:0005788">
    <property type="term" value="C:endoplasmic reticulum lumen"/>
    <property type="evidence" value="ECO:0007669"/>
    <property type="project" value="UniProtKB-SubCell"/>
</dbReference>
<dbReference type="FunFam" id="3.40.30.10:FF:000107">
    <property type="entry name" value="Protein disulfide-isomerase 5-2"/>
    <property type="match status" value="1"/>
</dbReference>
<evidence type="ECO:0000256" key="12">
    <source>
        <dbReference type="RuleBase" id="RU004208"/>
    </source>
</evidence>
<accession>A0A7J6LQY4</accession>
<gene>
    <name evidence="16" type="ORF">FOL47_006635</name>
</gene>
<feature type="disulfide bond" description="Redox-active" evidence="11">
    <location>
        <begin position="51"/>
        <end position="54"/>
    </location>
</feature>
<dbReference type="Proteomes" id="UP000591131">
    <property type="component" value="Unassembled WGS sequence"/>
</dbReference>
<evidence type="ECO:0000256" key="10">
    <source>
        <dbReference type="ARBA" id="ARBA00023284"/>
    </source>
</evidence>
<dbReference type="SUPFAM" id="SSF52833">
    <property type="entry name" value="Thioredoxin-like"/>
    <property type="match status" value="3"/>
</dbReference>
<proteinExistence type="inferred from homology"/>
<keyword evidence="5 13" id="KW-0732">Signal</keyword>
<evidence type="ECO:0000256" key="6">
    <source>
        <dbReference type="ARBA" id="ARBA00022737"/>
    </source>
</evidence>
<dbReference type="Pfam" id="PF00085">
    <property type="entry name" value="Thioredoxin"/>
    <property type="match status" value="2"/>
</dbReference>
<sequence>MGKFIQFFAALAAVAFAAESDSKVHQLTDDNMEDFVKEHKYALVKFYAPWCGHCKKLAPEFEQAAADLAEKIGEEKVALGEIDATEHKQMAEKYGIRGYPTLYWFVDGDKSEYGGGRTASEITEWVTDMTGPAVKEASSRKLAEEEAGSKPLCIYEGKEASTDFEEVASRKRSDFTFVHVPNKDAEKASVTIQHKGEEPVVCEDLTFDGLKKCLDDHDLPVFGPLDGESYGKYMSSGKGLVWGCFEQESSDDLEKVANEFRPTINEVAKKFSDKFAFTYIDTVQFKSAIEGMLGVTELPTLAVNKKAGDKMKYLYTGEMTAPKIEEFLQGVLDGTIEPTLKSEPFPSSQDEPVHVVVGSTLEGDVFQSDKDVLFEIYAPWCGHCKKLAPEYEKVAKKIAKEGVEDMVMLAKMDGTANDSPVESISWDGFPTLYYIKAGETEPVKYDGPRDAKGIWKWIKKHHSNADGLKERIAAGKTDEKEAEVEKGEEL</sequence>
<dbReference type="InterPro" id="IPR017937">
    <property type="entry name" value="Thioredoxin_CS"/>
</dbReference>
<comment type="catalytic activity">
    <reaction evidence="1 13">
        <text>Catalyzes the rearrangement of -S-S- bonds in proteins.</text>
        <dbReference type="EC" id="5.3.4.1"/>
    </reaction>
</comment>
<keyword evidence="10 11" id="KW-0676">Redox-active center</keyword>
<dbReference type="PROSITE" id="PS51352">
    <property type="entry name" value="THIOREDOXIN_2"/>
    <property type="match status" value="2"/>
</dbReference>
<feature type="disulfide bond" description="Redox-active" evidence="11">
    <location>
        <begin position="381"/>
        <end position="384"/>
    </location>
</feature>
<evidence type="ECO:0000259" key="15">
    <source>
        <dbReference type="PROSITE" id="PS51352"/>
    </source>
</evidence>
<dbReference type="PRINTS" id="PR00421">
    <property type="entry name" value="THIOREDOXIN"/>
</dbReference>
<keyword evidence="17" id="KW-1185">Reference proteome</keyword>
<comment type="similarity">
    <text evidence="3 12">Belongs to the protein disulfide isomerase family.</text>
</comment>
<evidence type="ECO:0000256" key="9">
    <source>
        <dbReference type="ARBA" id="ARBA00023235"/>
    </source>
</evidence>
<evidence type="ECO:0000313" key="16">
    <source>
        <dbReference type="EMBL" id="KAF4661546.1"/>
    </source>
</evidence>
<evidence type="ECO:0000256" key="11">
    <source>
        <dbReference type="PIRSR" id="PIRSR605792-51"/>
    </source>
</evidence>
<keyword evidence="7" id="KW-0256">Endoplasmic reticulum</keyword>
<evidence type="ECO:0000256" key="2">
    <source>
        <dbReference type="ARBA" id="ARBA00004319"/>
    </source>
</evidence>
<dbReference type="CDD" id="cd02982">
    <property type="entry name" value="PDI_b'_family"/>
    <property type="match status" value="1"/>
</dbReference>
<dbReference type="PROSITE" id="PS00194">
    <property type="entry name" value="THIOREDOXIN_1"/>
    <property type="match status" value="1"/>
</dbReference>
<evidence type="ECO:0000256" key="14">
    <source>
        <dbReference type="SAM" id="MobiDB-lite"/>
    </source>
</evidence>
<evidence type="ECO:0000256" key="4">
    <source>
        <dbReference type="ARBA" id="ARBA00012723"/>
    </source>
</evidence>
<feature type="region of interest" description="Disordered" evidence="14">
    <location>
        <begin position="468"/>
        <end position="490"/>
    </location>
</feature>
<keyword evidence="8 11" id="KW-1015">Disulfide bond</keyword>
<organism evidence="16 17">
    <name type="scientific">Perkinsus chesapeaki</name>
    <name type="common">Clam parasite</name>
    <name type="synonym">Perkinsus andrewsi</name>
    <dbReference type="NCBI Taxonomy" id="330153"/>
    <lineage>
        <taxon>Eukaryota</taxon>
        <taxon>Sar</taxon>
        <taxon>Alveolata</taxon>
        <taxon>Perkinsozoa</taxon>
        <taxon>Perkinsea</taxon>
        <taxon>Perkinsida</taxon>
        <taxon>Perkinsidae</taxon>
        <taxon>Perkinsus</taxon>
    </lineage>
</organism>
<dbReference type="Pfam" id="PF13848">
    <property type="entry name" value="Thioredoxin_6"/>
    <property type="match status" value="1"/>
</dbReference>
<protein>
    <recommendedName>
        <fullName evidence="4 13">Protein disulfide-isomerase</fullName>
        <ecNumber evidence="4 13">5.3.4.1</ecNumber>
    </recommendedName>
</protein>
<comment type="subcellular location">
    <subcellularLocation>
        <location evidence="2">Endoplasmic reticulum lumen</location>
    </subcellularLocation>
</comment>
<dbReference type="InterPro" id="IPR005788">
    <property type="entry name" value="PDI_thioredoxin-like_dom"/>
</dbReference>
<reference evidence="16 17" key="1">
    <citation type="submission" date="2020-04" db="EMBL/GenBank/DDBJ databases">
        <title>Perkinsus chesapeaki whole genome sequence.</title>
        <authorList>
            <person name="Bogema D.R."/>
        </authorList>
    </citation>
    <scope>NUCLEOTIDE SEQUENCE [LARGE SCALE GENOMIC DNA]</scope>
    <source>
        <strain evidence="16">ATCC PRA-425</strain>
    </source>
</reference>
<dbReference type="InterPro" id="IPR013766">
    <property type="entry name" value="Thioredoxin_domain"/>
</dbReference>
<keyword evidence="9 13" id="KW-0413">Isomerase</keyword>
<feature type="domain" description="Thioredoxin" evidence="15">
    <location>
        <begin position="7"/>
        <end position="131"/>
    </location>
</feature>
<dbReference type="InterPro" id="IPR005792">
    <property type="entry name" value="Prot_disulphide_isomerase"/>
</dbReference>
<dbReference type="PANTHER" id="PTHR18929:SF132">
    <property type="entry name" value="PROTEIN DISULFIDE-ISOMERASE A3"/>
    <property type="match status" value="1"/>
</dbReference>
<dbReference type="CDD" id="cd02995">
    <property type="entry name" value="PDI_a_PDI_a'_C"/>
    <property type="match status" value="1"/>
</dbReference>